<proteinExistence type="predicted"/>
<evidence type="ECO:0008006" key="4">
    <source>
        <dbReference type="Google" id="ProtNLM"/>
    </source>
</evidence>
<dbReference type="AlphaFoldDB" id="A0A926VFB5"/>
<protein>
    <recommendedName>
        <fullName evidence="4">Transposase</fullName>
    </recommendedName>
</protein>
<feature type="compositionally biased region" description="Basic and acidic residues" evidence="1">
    <location>
        <begin position="39"/>
        <end position="50"/>
    </location>
</feature>
<keyword evidence="3" id="KW-1185">Reference proteome</keyword>
<gene>
    <name evidence="2" type="ORF">H6G03_16940</name>
</gene>
<organism evidence="2 3">
    <name type="scientific">Aerosakkonema funiforme FACHB-1375</name>
    <dbReference type="NCBI Taxonomy" id="2949571"/>
    <lineage>
        <taxon>Bacteria</taxon>
        <taxon>Bacillati</taxon>
        <taxon>Cyanobacteriota</taxon>
        <taxon>Cyanophyceae</taxon>
        <taxon>Oscillatoriophycideae</taxon>
        <taxon>Aerosakkonematales</taxon>
        <taxon>Aerosakkonemataceae</taxon>
        <taxon>Aerosakkonema</taxon>
    </lineage>
</organism>
<comment type="caution">
    <text evidence="2">The sequence shown here is derived from an EMBL/GenBank/DDBJ whole genome shotgun (WGS) entry which is preliminary data.</text>
</comment>
<accession>A0A926VFB5</accession>
<dbReference type="EMBL" id="JACJPW010000041">
    <property type="protein sequence ID" value="MBD2182732.1"/>
    <property type="molecule type" value="Genomic_DNA"/>
</dbReference>
<reference evidence="2" key="2">
    <citation type="submission" date="2020-08" db="EMBL/GenBank/DDBJ databases">
        <authorList>
            <person name="Chen M."/>
            <person name="Teng W."/>
            <person name="Zhao L."/>
            <person name="Hu C."/>
            <person name="Zhou Y."/>
            <person name="Han B."/>
            <person name="Song L."/>
            <person name="Shu W."/>
        </authorList>
    </citation>
    <scope>NUCLEOTIDE SEQUENCE</scope>
    <source>
        <strain evidence="2">FACHB-1375</strain>
    </source>
</reference>
<reference evidence="2" key="1">
    <citation type="journal article" date="2015" name="ISME J.">
        <title>Draft Genome Sequence of Streptomyces incarnatus NRRL8089, which Produces the Nucleoside Antibiotic Sinefungin.</title>
        <authorList>
            <person name="Oshima K."/>
            <person name="Hattori M."/>
            <person name="Shimizu H."/>
            <person name="Fukuda K."/>
            <person name="Nemoto M."/>
            <person name="Inagaki K."/>
            <person name="Tamura T."/>
        </authorList>
    </citation>
    <scope>NUCLEOTIDE SEQUENCE</scope>
    <source>
        <strain evidence="2">FACHB-1375</strain>
    </source>
</reference>
<evidence type="ECO:0000256" key="1">
    <source>
        <dbReference type="SAM" id="MobiDB-lite"/>
    </source>
</evidence>
<sequence length="66" mass="7643">MFNKEVFLRAEIDRLEAEVLWLKLQLADLKDEVAQLKANQEDKRSEDLKPSKAVTSQIRKTEKISG</sequence>
<evidence type="ECO:0000313" key="2">
    <source>
        <dbReference type="EMBL" id="MBD2182732.1"/>
    </source>
</evidence>
<dbReference type="Proteomes" id="UP000641646">
    <property type="component" value="Unassembled WGS sequence"/>
</dbReference>
<feature type="region of interest" description="Disordered" evidence="1">
    <location>
        <begin position="39"/>
        <end position="66"/>
    </location>
</feature>
<name>A0A926VFB5_9CYAN</name>
<evidence type="ECO:0000313" key="3">
    <source>
        <dbReference type="Proteomes" id="UP000641646"/>
    </source>
</evidence>
<dbReference type="RefSeq" id="WP_190465738.1">
    <property type="nucleotide sequence ID" value="NZ_JACJPW010000041.1"/>
</dbReference>